<evidence type="ECO:0000256" key="3">
    <source>
        <dbReference type="ARBA" id="ARBA00022839"/>
    </source>
</evidence>
<protein>
    <submittedName>
        <fullName evidence="5">Exonuclease RNase T and DNA polymerase III</fullName>
    </submittedName>
</protein>
<accession>B1ZQ89</accession>
<keyword evidence="6" id="KW-1185">Reference proteome</keyword>
<organism evidence="5 6">
    <name type="scientific">Opitutus terrae (strain DSM 11246 / JCM 15787 / PB90-1)</name>
    <dbReference type="NCBI Taxonomy" id="452637"/>
    <lineage>
        <taxon>Bacteria</taxon>
        <taxon>Pseudomonadati</taxon>
        <taxon>Verrucomicrobiota</taxon>
        <taxon>Opitutia</taxon>
        <taxon>Opitutales</taxon>
        <taxon>Opitutaceae</taxon>
        <taxon>Opitutus</taxon>
    </lineage>
</organism>
<evidence type="ECO:0000259" key="4">
    <source>
        <dbReference type="SMART" id="SM00479"/>
    </source>
</evidence>
<dbReference type="eggNOG" id="COG0847">
    <property type="taxonomic scope" value="Bacteria"/>
</dbReference>
<dbReference type="Proteomes" id="UP000007013">
    <property type="component" value="Chromosome"/>
</dbReference>
<name>B1ZQ89_OPITP</name>
<dbReference type="EMBL" id="CP001032">
    <property type="protein sequence ID" value="ACB73569.1"/>
    <property type="molecule type" value="Genomic_DNA"/>
</dbReference>
<dbReference type="KEGG" id="ote:Oter_0279"/>
<feature type="domain" description="Exonuclease" evidence="4">
    <location>
        <begin position="13"/>
        <end position="199"/>
    </location>
</feature>
<gene>
    <name evidence="5" type="ordered locus">Oter_0279</name>
</gene>
<reference evidence="5 6" key="1">
    <citation type="journal article" date="2011" name="J. Bacteriol.">
        <title>Genome sequence of the verrucomicrobium Opitutus terrae PB90-1, an abundant inhabitant of rice paddy soil ecosystems.</title>
        <authorList>
            <person name="van Passel M.W."/>
            <person name="Kant R."/>
            <person name="Palva A."/>
            <person name="Copeland A."/>
            <person name="Lucas S."/>
            <person name="Lapidus A."/>
            <person name="Glavina del Rio T."/>
            <person name="Pitluck S."/>
            <person name="Goltsman E."/>
            <person name="Clum A."/>
            <person name="Sun H."/>
            <person name="Schmutz J."/>
            <person name="Larimer F.W."/>
            <person name="Land M.L."/>
            <person name="Hauser L."/>
            <person name="Kyrpides N."/>
            <person name="Mikhailova N."/>
            <person name="Richardson P.P."/>
            <person name="Janssen P.H."/>
            <person name="de Vos W.M."/>
            <person name="Smidt H."/>
        </authorList>
    </citation>
    <scope>NUCLEOTIDE SEQUENCE [LARGE SCALE GENOMIC DNA]</scope>
    <source>
        <strain evidence="6">DSM 11246 / JCM 15787 / PB90-1</strain>
    </source>
</reference>
<dbReference type="GO" id="GO:0003676">
    <property type="term" value="F:nucleic acid binding"/>
    <property type="evidence" value="ECO:0007669"/>
    <property type="project" value="InterPro"/>
</dbReference>
<sequence length="228" mass="25098">MPQCVAVIWTEQPIFFIDFEGNQTSGVLELGVVEVHGGAIGATHTRLCRPTGPVRPEDAALHGLRTHVLADCAPFADEWETFARWRERGPLAAHYAGVENALLKATWPYPRSSPDFARPGESVVDWGPWIDTGRLYAQLYPELGTGQLEALVAACGLKHELDALAAQYCPPERRRYHAALYDALAGALLLASLARDPRLATLSIMQLLALSTLDADKRDALQQRELFE</sequence>
<dbReference type="AlphaFoldDB" id="B1ZQ89"/>
<dbReference type="InterPro" id="IPR013520">
    <property type="entry name" value="Ribonucl_H"/>
</dbReference>
<dbReference type="HOGENOM" id="CLU_1249567_0_0_0"/>
<keyword evidence="1" id="KW-0540">Nuclease</keyword>
<dbReference type="SMART" id="SM00479">
    <property type="entry name" value="EXOIII"/>
    <property type="match status" value="1"/>
</dbReference>
<dbReference type="SUPFAM" id="SSF53098">
    <property type="entry name" value="Ribonuclease H-like"/>
    <property type="match status" value="1"/>
</dbReference>
<dbReference type="Gene3D" id="3.30.420.10">
    <property type="entry name" value="Ribonuclease H-like superfamily/Ribonuclease H"/>
    <property type="match status" value="1"/>
</dbReference>
<dbReference type="PANTHER" id="PTHR30231:SF4">
    <property type="entry name" value="PROTEIN NEN2"/>
    <property type="match status" value="1"/>
</dbReference>
<dbReference type="InterPro" id="IPR036397">
    <property type="entry name" value="RNaseH_sf"/>
</dbReference>
<dbReference type="PANTHER" id="PTHR30231">
    <property type="entry name" value="DNA POLYMERASE III SUBUNIT EPSILON"/>
    <property type="match status" value="1"/>
</dbReference>
<evidence type="ECO:0000313" key="5">
    <source>
        <dbReference type="EMBL" id="ACB73569.1"/>
    </source>
</evidence>
<dbReference type="CDD" id="cd06127">
    <property type="entry name" value="DEDDh"/>
    <property type="match status" value="1"/>
</dbReference>
<evidence type="ECO:0000256" key="1">
    <source>
        <dbReference type="ARBA" id="ARBA00022722"/>
    </source>
</evidence>
<dbReference type="GO" id="GO:0006259">
    <property type="term" value="P:DNA metabolic process"/>
    <property type="evidence" value="ECO:0007669"/>
    <property type="project" value="UniProtKB-ARBA"/>
</dbReference>
<dbReference type="GO" id="GO:0008408">
    <property type="term" value="F:3'-5' exonuclease activity"/>
    <property type="evidence" value="ECO:0007669"/>
    <property type="project" value="TreeGrafter"/>
</dbReference>
<keyword evidence="3 5" id="KW-0269">Exonuclease</keyword>
<proteinExistence type="predicted"/>
<evidence type="ECO:0000313" key="6">
    <source>
        <dbReference type="Proteomes" id="UP000007013"/>
    </source>
</evidence>
<evidence type="ECO:0000256" key="2">
    <source>
        <dbReference type="ARBA" id="ARBA00022801"/>
    </source>
</evidence>
<dbReference type="OrthoDB" id="192427at2"/>
<dbReference type="STRING" id="452637.Oter_0279"/>
<dbReference type="RefSeq" id="WP_012373107.1">
    <property type="nucleotide sequence ID" value="NC_010571.1"/>
</dbReference>
<keyword evidence="2" id="KW-0378">Hydrolase</keyword>
<dbReference type="InterPro" id="IPR012337">
    <property type="entry name" value="RNaseH-like_sf"/>
</dbReference>